<feature type="compositionally biased region" description="Basic residues" evidence="1">
    <location>
        <begin position="47"/>
        <end position="62"/>
    </location>
</feature>
<accession>A0AAE1C6G8</accession>
<evidence type="ECO:0000313" key="2">
    <source>
        <dbReference type="EMBL" id="KAK3679953.1"/>
    </source>
</evidence>
<comment type="caution">
    <text evidence="2">The sequence shown here is derived from an EMBL/GenBank/DDBJ whole genome shotgun (WGS) entry which is preliminary data.</text>
</comment>
<dbReference type="Proteomes" id="UP001274830">
    <property type="component" value="Unassembled WGS sequence"/>
</dbReference>
<dbReference type="EMBL" id="JAUTXT010000001">
    <property type="protein sequence ID" value="KAK3679953.1"/>
    <property type="molecule type" value="Genomic_DNA"/>
</dbReference>
<feature type="region of interest" description="Disordered" evidence="1">
    <location>
        <begin position="21"/>
        <end position="100"/>
    </location>
</feature>
<evidence type="ECO:0000313" key="3">
    <source>
        <dbReference type="Proteomes" id="UP001274830"/>
    </source>
</evidence>
<dbReference type="AlphaFoldDB" id="A0AAE1C6G8"/>
<feature type="region of interest" description="Disordered" evidence="1">
    <location>
        <begin position="205"/>
        <end position="228"/>
    </location>
</feature>
<proteinExistence type="predicted"/>
<sequence length="243" mass="27491">MINAKKALAAVAEAFYPPLYRADPSEERSSHTHPFSPGPFASTSRHHDAHGRVKSKTGKKHVPMVERGGAVDERKARSTKPARPRSWTMPNLGSSFKRSASDPIPRLEVKKVELKKDEWLREYSPKVLGEWKPGYNVFSHLDEKIAEMKKEDKRNRGEESMTGRERDWEVFEVMGSAVDSLLHALKAEIKERNILEKTVEELEERMEKVEGGGKRGVGHGGGEGEMRDWFARQGRAGSLEEFV</sequence>
<reference evidence="2" key="1">
    <citation type="submission" date="2023-07" db="EMBL/GenBank/DDBJ databases">
        <title>Black Yeasts Isolated from many extreme environments.</title>
        <authorList>
            <person name="Coleine C."/>
            <person name="Stajich J.E."/>
            <person name="Selbmann L."/>
        </authorList>
    </citation>
    <scope>NUCLEOTIDE SEQUENCE</scope>
    <source>
        <strain evidence="2">CCFEE 5485</strain>
    </source>
</reference>
<name>A0AAE1C6G8_9PEZI</name>
<gene>
    <name evidence="2" type="ORF">LTR78_000330</name>
</gene>
<evidence type="ECO:0000256" key="1">
    <source>
        <dbReference type="SAM" id="MobiDB-lite"/>
    </source>
</evidence>
<keyword evidence="3" id="KW-1185">Reference proteome</keyword>
<protein>
    <submittedName>
        <fullName evidence="2">Uncharacterized protein</fullName>
    </submittedName>
</protein>
<feature type="compositionally biased region" description="Polar residues" evidence="1">
    <location>
        <begin position="88"/>
        <end position="98"/>
    </location>
</feature>
<organism evidence="2 3">
    <name type="scientific">Recurvomyces mirabilis</name>
    <dbReference type="NCBI Taxonomy" id="574656"/>
    <lineage>
        <taxon>Eukaryota</taxon>
        <taxon>Fungi</taxon>
        <taxon>Dikarya</taxon>
        <taxon>Ascomycota</taxon>
        <taxon>Pezizomycotina</taxon>
        <taxon>Dothideomycetes</taxon>
        <taxon>Dothideomycetidae</taxon>
        <taxon>Mycosphaerellales</taxon>
        <taxon>Teratosphaeriaceae</taxon>
        <taxon>Recurvomyces</taxon>
    </lineage>
</organism>